<dbReference type="SUPFAM" id="SSF81301">
    <property type="entry name" value="Nucleotidyltransferase"/>
    <property type="match status" value="1"/>
</dbReference>
<dbReference type="RefSeq" id="WP_014097801.1">
    <property type="nucleotide sequence ID" value="NZ_CP017888.1"/>
</dbReference>
<dbReference type="Pfam" id="PF14716">
    <property type="entry name" value="HHH_8"/>
    <property type="match status" value="1"/>
</dbReference>
<proteinExistence type="predicted"/>
<dbReference type="SUPFAM" id="SSF47802">
    <property type="entry name" value="DNA polymerase beta, N-terminal domain-like"/>
    <property type="match status" value="1"/>
</dbReference>
<dbReference type="PANTHER" id="PTHR36928:SF1">
    <property type="entry name" value="PHOSPHATASE YCDX-RELATED"/>
    <property type="match status" value="1"/>
</dbReference>
<organism evidence="1 2">
    <name type="scientific">Heyndrickxia coagulans</name>
    <name type="common">Weizmannia coagulans</name>
    <dbReference type="NCBI Taxonomy" id="1398"/>
    <lineage>
        <taxon>Bacteria</taxon>
        <taxon>Bacillati</taxon>
        <taxon>Bacillota</taxon>
        <taxon>Bacilli</taxon>
        <taxon>Bacillales</taxon>
        <taxon>Bacillaceae</taxon>
        <taxon>Heyndrickxia</taxon>
    </lineage>
</organism>
<reference evidence="2" key="1">
    <citation type="submission" date="2016-01" db="EMBL/GenBank/DDBJ databases">
        <authorList>
            <person name="Mitreva M."/>
            <person name="Pepin K.H."/>
            <person name="Mihindukulasuriya K.A."/>
            <person name="Fulton R."/>
            <person name="Fronick C."/>
            <person name="O'Laughlin M."/>
            <person name="Miner T."/>
            <person name="Herter B."/>
            <person name="Rosa B.A."/>
            <person name="Cordes M."/>
            <person name="Tomlinson C."/>
            <person name="Wollam A."/>
            <person name="Palsikar V.B."/>
            <person name="Mardis E.R."/>
            <person name="Wilson R.K."/>
        </authorList>
    </citation>
    <scope>NUCLEOTIDE SEQUENCE [LARGE SCALE GENOMIC DNA]</scope>
    <source>
        <strain evidence="2">GED7749B</strain>
    </source>
</reference>
<dbReference type="SMART" id="SM00481">
    <property type="entry name" value="POLIIIAc"/>
    <property type="match status" value="1"/>
</dbReference>
<dbReference type="InterPro" id="IPR037160">
    <property type="entry name" value="DNA_Pol_thumb_sf"/>
</dbReference>
<dbReference type="InterPro" id="IPR016195">
    <property type="entry name" value="Pol/histidinol_Pase-like"/>
</dbReference>
<dbReference type="Gene3D" id="1.10.150.20">
    <property type="entry name" value="5' to 3' exonuclease, C-terminal subdomain"/>
    <property type="match status" value="1"/>
</dbReference>
<dbReference type="PANTHER" id="PTHR36928">
    <property type="entry name" value="PHOSPHATASE YCDX-RELATED"/>
    <property type="match status" value="1"/>
</dbReference>
<dbReference type="Proteomes" id="UP000070376">
    <property type="component" value="Unassembled WGS sequence"/>
</dbReference>
<dbReference type="NCBIfam" id="NF006375">
    <property type="entry name" value="PRK08609.1"/>
    <property type="match status" value="1"/>
</dbReference>
<evidence type="ECO:0000313" key="1">
    <source>
        <dbReference type="EMBL" id="KWZ84234.1"/>
    </source>
</evidence>
<dbReference type="InterPro" id="IPR022311">
    <property type="entry name" value="PolX-like"/>
</dbReference>
<dbReference type="Gene3D" id="3.20.20.140">
    <property type="entry name" value="Metal-dependent hydrolases"/>
    <property type="match status" value="1"/>
</dbReference>
<dbReference type="Pfam" id="PF02811">
    <property type="entry name" value="PHP"/>
    <property type="match status" value="1"/>
</dbReference>
<dbReference type="InterPro" id="IPR004013">
    <property type="entry name" value="PHP_dom"/>
</dbReference>
<dbReference type="GO" id="GO:0008270">
    <property type="term" value="F:zinc ion binding"/>
    <property type="evidence" value="ECO:0007669"/>
    <property type="project" value="TreeGrafter"/>
</dbReference>
<dbReference type="Gene3D" id="3.30.460.10">
    <property type="entry name" value="Beta Polymerase, domain 2"/>
    <property type="match status" value="1"/>
</dbReference>
<comment type="caution">
    <text evidence="1">The sequence shown here is derived from an EMBL/GenBank/DDBJ whole genome shotgun (WGS) entry which is preliminary data.</text>
</comment>
<dbReference type="GO" id="GO:0003887">
    <property type="term" value="F:DNA-directed DNA polymerase activity"/>
    <property type="evidence" value="ECO:0007669"/>
    <property type="project" value="InterPro"/>
</dbReference>
<evidence type="ECO:0000313" key="2">
    <source>
        <dbReference type="Proteomes" id="UP000070376"/>
    </source>
</evidence>
<dbReference type="SMART" id="SM00483">
    <property type="entry name" value="POLXc"/>
    <property type="match status" value="1"/>
</dbReference>
<dbReference type="GO" id="GO:0003677">
    <property type="term" value="F:DNA binding"/>
    <property type="evidence" value="ECO:0007669"/>
    <property type="project" value="InterPro"/>
</dbReference>
<dbReference type="Gene3D" id="3.30.210.10">
    <property type="entry name" value="DNA polymerase, thumb domain"/>
    <property type="match status" value="1"/>
</dbReference>
<dbReference type="GO" id="GO:0005829">
    <property type="term" value="C:cytosol"/>
    <property type="evidence" value="ECO:0007669"/>
    <property type="project" value="TreeGrafter"/>
</dbReference>
<dbReference type="FunFam" id="3.20.20.140:FF:000047">
    <property type="entry name" value="PHP domain-containing protein"/>
    <property type="match status" value="1"/>
</dbReference>
<dbReference type="InterPro" id="IPR002054">
    <property type="entry name" value="DNA-dir_DNA_pol_X"/>
</dbReference>
<dbReference type="InterPro" id="IPR050243">
    <property type="entry name" value="PHP_phosphatase"/>
</dbReference>
<dbReference type="Gene3D" id="1.10.150.110">
    <property type="entry name" value="DNA polymerase beta, N-terminal domain-like"/>
    <property type="match status" value="1"/>
</dbReference>
<dbReference type="GeneID" id="93259297"/>
<dbReference type="EMBL" id="LRPN01000031">
    <property type="protein sequence ID" value="KWZ84234.1"/>
    <property type="molecule type" value="Genomic_DNA"/>
</dbReference>
<name>A0A133KXA2_HEYCO</name>
<gene>
    <name evidence="1" type="ORF">HMPREF3213_00902</name>
</gene>
<dbReference type="Pfam" id="PF14791">
    <property type="entry name" value="DNA_pol_B_thumb"/>
    <property type="match status" value="1"/>
</dbReference>
<sequence>MRTNKRSVIRLLEQIAVYLELKGENHFKIAAYRRAASALEADGRDLSEISRFTDIPHIGKTTASVIEEFVETGRSTLLEQLKDEVPKGLVPLMQIQGLGARKISRLYRELGITDADSLRKACEEGKVETLKGFGKTTQSNLLHALDQLSGKPAYTIGRLLPVLLLIEETLSGNRKIETYSRAGSIRRFEERIEELDYVISTFDPKSVAEDILQMNEVVEAVSIRSIKITAKLKGEPGLRINFRIALPDLYAMTLFLSTGPEPHLEKMQQIAGLHGERLTQSGVKILKTGELLRFPSEASFYHHYGLPYIPPEIRADGSEVETYKGTPFVQIDDVKGDLHMHTVWSDGKDSLEDMVNACRRRGYEYIAITDHSKYLKVAGGLSRERLIRQMNEIRRLNEKYPDILILSGIEMDILPDGTLDFDDDVLSGLDFVIASIHSGFGNSRAQIMKRLRNALFNPHVDMIAHPTGRLIEKRQGYDVDFDLLFQWAKETGTILELSGDPARLDLSAARAREAQAAGVKIAINTDAHATAELGNIAFGVGTARKGWIERKNVVNTYTKEQLLEFLKQKHQH</sequence>
<dbReference type="CDD" id="cd07436">
    <property type="entry name" value="PHP_PolX"/>
    <property type="match status" value="1"/>
</dbReference>
<dbReference type="InterPro" id="IPR029398">
    <property type="entry name" value="PolB_thumb"/>
</dbReference>
<dbReference type="InterPro" id="IPR003141">
    <property type="entry name" value="Pol/His_phosphatase_N"/>
</dbReference>
<accession>A0A133KXA2</accession>
<dbReference type="PIRSF" id="PIRSF005047">
    <property type="entry name" value="UCP005047_YshC"/>
    <property type="match status" value="1"/>
</dbReference>
<dbReference type="InterPro" id="IPR043519">
    <property type="entry name" value="NT_sf"/>
</dbReference>
<dbReference type="GO" id="GO:0042578">
    <property type="term" value="F:phosphoric ester hydrolase activity"/>
    <property type="evidence" value="ECO:0007669"/>
    <property type="project" value="TreeGrafter"/>
</dbReference>
<dbReference type="AlphaFoldDB" id="A0A133KXA2"/>
<dbReference type="InterPro" id="IPR027421">
    <property type="entry name" value="DNA_pol_lamdba_lyase_dom_sf"/>
</dbReference>
<dbReference type="InterPro" id="IPR010996">
    <property type="entry name" value="HHH_MUS81"/>
</dbReference>
<dbReference type="PATRIC" id="fig|1398.22.peg.910"/>
<dbReference type="SUPFAM" id="SSF89550">
    <property type="entry name" value="PHP domain-like"/>
    <property type="match status" value="1"/>
</dbReference>
<dbReference type="InterPro" id="IPR047967">
    <property type="entry name" value="PolX_PHP"/>
</dbReference>
<protein>
    <submittedName>
        <fullName evidence="1">PHP domain protein</fullName>
    </submittedName>
</protein>